<evidence type="ECO:0000313" key="1">
    <source>
        <dbReference type="EMBL" id="KTD75306.1"/>
    </source>
</evidence>
<comment type="caution">
    <text evidence="1">The sequence shown here is derived from an EMBL/GenBank/DDBJ whole genome shotgun (WGS) entry which is preliminary data.</text>
</comment>
<dbReference type="RefSeq" id="WP_058481914.1">
    <property type="nucleotide sequence ID" value="NZ_CAAAIQ010000014.1"/>
</dbReference>
<evidence type="ECO:0008006" key="3">
    <source>
        <dbReference type="Google" id="ProtNLM"/>
    </source>
</evidence>
<keyword evidence="2" id="KW-1185">Reference proteome</keyword>
<proteinExistence type="predicted"/>
<dbReference type="PATRIC" id="fig|66969.6.peg.3649"/>
<dbReference type="AlphaFoldDB" id="A0A0W1A1U8"/>
<organism evidence="1 2">
    <name type="scientific">Legionella waltersii</name>
    <dbReference type="NCBI Taxonomy" id="66969"/>
    <lineage>
        <taxon>Bacteria</taxon>
        <taxon>Pseudomonadati</taxon>
        <taxon>Pseudomonadota</taxon>
        <taxon>Gammaproteobacteria</taxon>
        <taxon>Legionellales</taxon>
        <taxon>Legionellaceae</taxon>
        <taxon>Legionella</taxon>
    </lineage>
</organism>
<reference evidence="1 2" key="1">
    <citation type="submission" date="2015-11" db="EMBL/GenBank/DDBJ databases">
        <title>Genomic analysis of 38 Legionella species identifies large and diverse effector repertoires.</title>
        <authorList>
            <person name="Burstein D."/>
            <person name="Amaro F."/>
            <person name="Zusman T."/>
            <person name="Lifshitz Z."/>
            <person name="Cohen O."/>
            <person name="Gilbert J.A."/>
            <person name="Pupko T."/>
            <person name="Shuman H.A."/>
            <person name="Segal G."/>
        </authorList>
    </citation>
    <scope>NUCLEOTIDE SEQUENCE [LARGE SCALE GENOMIC DNA]</scope>
    <source>
        <strain evidence="1 2">ATCC 51914</strain>
    </source>
</reference>
<dbReference type="EMBL" id="LNZB01000060">
    <property type="protein sequence ID" value="KTD75306.1"/>
    <property type="molecule type" value="Genomic_DNA"/>
</dbReference>
<sequence>MHFFLNYGGPGGHWTSEDSRLTSQLDRSCRQTYGMPNRKVQYVVKGITVTVYTYGIHRALSLDLPKRASSESIDAFKKAKKVGEQICTTEYTFLGNNCVTAVANVLNTLDSRITPRDMVLPWNLDKNIKKYGKYYPEKTVAGDFIAKYTEIANREFFSFVRKRHWTEKTINSNQDIIDHAYGKTSGTGERTKSTLIELGWVKEDTNHVLRPTNKAPHEFKVGLEEFNLQHEKMLNLKRLYKTEAGFFSRNARDFFKDNPDYDTALNRIRQQAIKNPNGASSKVLQTIRNTTIRG</sequence>
<gene>
    <name evidence="1" type="ORF">Lwal_3347</name>
</gene>
<name>A0A0W1A1U8_9GAMM</name>
<evidence type="ECO:0000313" key="2">
    <source>
        <dbReference type="Proteomes" id="UP000054729"/>
    </source>
</evidence>
<protein>
    <recommendedName>
        <fullName evidence="3">DUF4105 domain-containing protein</fullName>
    </recommendedName>
</protein>
<accession>A0A0W1A1U8</accession>
<dbReference type="OrthoDB" id="5653453at2"/>
<dbReference type="Proteomes" id="UP000054729">
    <property type="component" value="Unassembled WGS sequence"/>
</dbReference>